<protein>
    <submittedName>
        <fullName evidence="2">Uncharacterized protein</fullName>
    </submittedName>
</protein>
<dbReference type="OrthoDB" id="7674144at2759"/>
<reference evidence="2 3" key="1">
    <citation type="journal article" date="2018" name="Genome Res.">
        <title>The genomic architecture and molecular evolution of ant odorant receptors.</title>
        <authorList>
            <person name="McKenzie S.K."/>
            <person name="Kronauer D.J.C."/>
        </authorList>
    </citation>
    <scope>NUCLEOTIDE SEQUENCE [LARGE SCALE GENOMIC DNA]</scope>
    <source>
        <strain evidence="2">Clonal line C1</strain>
    </source>
</reference>
<organism evidence="2 3">
    <name type="scientific">Ooceraea biroi</name>
    <name type="common">Clonal raider ant</name>
    <name type="synonym">Cerapachys biroi</name>
    <dbReference type="NCBI Taxonomy" id="2015173"/>
    <lineage>
        <taxon>Eukaryota</taxon>
        <taxon>Metazoa</taxon>
        <taxon>Ecdysozoa</taxon>
        <taxon>Arthropoda</taxon>
        <taxon>Hexapoda</taxon>
        <taxon>Insecta</taxon>
        <taxon>Pterygota</taxon>
        <taxon>Neoptera</taxon>
        <taxon>Endopterygota</taxon>
        <taxon>Hymenoptera</taxon>
        <taxon>Apocrita</taxon>
        <taxon>Aculeata</taxon>
        <taxon>Formicoidea</taxon>
        <taxon>Formicidae</taxon>
        <taxon>Dorylinae</taxon>
        <taxon>Ooceraea</taxon>
    </lineage>
</organism>
<dbReference type="Proteomes" id="UP000279307">
    <property type="component" value="Chromosome 6"/>
</dbReference>
<keyword evidence="1" id="KW-0472">Membrane</keyword>
<proteinExistence type="predicted"/>
<name>A0A3L8DLU5_OOCBI</name>
<evidence type="ECO:0000313" key="2">
    <source>
        <dbReference type="EMBL" id="RLU21162.1"/>
    </source>
</evidence>
<comment type="caution">
    <text evidence="2">The sequence shown here is derived from an EMBL/GenBank/DDBJ whole genome shotgun (WGS) entry which is preliminary data.</text>
</comment>
<dbReference type="AlphaFoldDB" id="A0A3L8DLU5"/>
<evidence type="ECO:0000256" key="1">
    <source>
        <dbReference type="SAM" id="Phobius"/>
    </source>
</evidence>
<keyword evidence="1" id="KW-0812">Transmembrane</keyword>
<dbReference type="EMBL" id="QOIP01000006">
    <property type="protein sequence ID" value="RLU21162.1"/>
    <property type="molecule type" value="Genomic_DNA"/>
</dbReference>
<keyword evidence="1" id="KW-1133">Transmembrane helix</keyword>
<feature type="transmembrane region" description="Helical" evidence="1">
    <location>
        <begin position="46"/>
        <end position="66"/>
    </location>
</feature>
<gene>
    <name evidence="2" type="ORF">DMN91_005535</name>
</gene>
<sequence length="146" mass="16890">MVVPDVEQAKRRLQDILRRAQKLEIPTQEVISTRTARKLLARTRNILTWTIWISVFVILLSGVVYARWPTRPTRQDVETVRTVLRRTQARTGLLQCGTAFNAMRLKGLNKKIVLYYGSPPPFQCNRKQQDLIINVMCRAQVGILVF</sequence>
<accession>A0A3L8DLU5</accession>
<evidence type="ECO:0000313" key="3">
    <source>
        <dbReference type="Proteomes" id="UP000279307"/>
    </source>
</evidence>